<dbReference type="InterPro" id="IPR023828">
    <property type="entry name" value="Peptidase_S8_Ser-AS"/>
</dbReference>
<evidence type="ECO:0000256" key="2">
    <source>
        <dbReference type="ARBA" id="ARBA00022525"/>
    </source>
</evidence>
<feature type="chain" id="PRO_5043871002" evidence="16">
    <location>
        <begin position="28"/>
        <end position="417"/>
    </location>
</feature>
<dbReference type="InterPro" id="IPR032815">
    <property type="entry name" value="S8_pro-domain"/>
</dbReference>
<name>A0A8V5GZ95_MELUD</name>
<keyword evidence="3 13" id="KW-0645">Protease</keyword>
<dbReference type="Pfam" id="PF16470">
    <property type="entry name" value="S8_pro-domain"/>
    <property type="match status" value="1"/>
</dbReference>
<sequence>MDLRPCSLLLLWTLVLALALLAQEVLAQRIYTNTWAVLVPAGPQEADRLARKHGFLNLGLIFGDYYHFRHSGVVKRSLSPHQPWHSRLAREPQVQWLEQQVAKRRTKRDMFMEPTDPKFPQQWYLVSYNTNQRDLNVRQAWEQGYTGKGIVVSILDDGIEKNHPDLEGNYDPGASFDVNDQDPDPQPRYTQMNDNRHGTRCAGEVAAVANNGICGVGVAYNARIGGGCNPALPIPLGLNPNHIHIYSASWGPEDDGKTVDGPARLAEEAFFRGVSQGRGGLGSIFVWASGNGGLDSTTQYGNVPWYSEACSSTLATTYSSGNQNEKQIVSWGCWCQQKCTESHTGTSASAPLAAGIIALALEANKNLTWRDMQHLVVQTSKPNWTTVGPQRKCVIDVPHRAKVRADEPRRASPCALP</sequence>
<dbReference type="AlphaFoldDB" id="A0A8V5GZ95"/>
<dbReference type="PROSITE" id="PS00136">
    <property type="entry name" value="SUBTILASE_ASP"/>
    <property type="match status" value="1"/>
</dbReference>
<dbReference type="InterPro" id="IPR015500">
    <property type="entry name" value="Peptidase_S8_subtilisin-rel"/>
</dbReference>
<feature type="active site" description="Charge relay system" evidence="12 13">
    <location>
        <position position="197"/>
    </location>
</feature>
<evidence type="ECO:0000256" key="1">
    <source>
        <dbReference type="ARBA" id="ARBA00004613"/>
    </source>
</evidence>
<evidence type="ECO:0000313" key="18">
    <source>
        <dbReference type="Proteomes" id="UP000694405"/>
    </source>
</evidence>
<dbReference type="PRINTS" id="PR00723">
    <property type="entry name" value="SUBTILISIN"/>
</dbReference>
<evidence type="ECO:0000256" key="3">
    <source>
        <dbReference type="ARBA" id="ARBA00022670"/>
    </source>
</evidence>
<dbReference type="Ensembl" id="ENSMUNT00000034413.1">
    <property type="protein sequence ID" value="ENSMUNP00000031868.1"/>
    <property type="gene ID" value="ENSMUNG00000019888.1"/>
</dbReference>
<evidence type="ECO:0000256" key="9">
    <source>
        <dbReference type="ARBA" id="ARBA00023145"/>
    </source>
</evidence>
<keyword evidence="6" id="KW-0677">Repeat</keyword>
<keyword evidence="9" id="KW-0865">Zymogen</keyword>
<comment type="subcellular location">
    <subcellularLocation>
        <location evidence="1">Secreted</location>
    </subcellularLocation>
</comment>
<dbReference type="SUPFAM" id="SSF52743">
    <property type="entry name" value="Subtilisin-like"/>
    <property type="match status" value="1"/>
</dbReference>
<dbReference type="Pfam" id="PF00082">
    <property type="entry name" value="Peptidase_S8"/>
    <property type="match status" value="1"/>
</dbReference>
<dbReference type="PROSITE" id="PS00137">
    <property type="entry name" value="SUBTILASE_HIS"/>
    <property type="match status" value="1"/>
</dbReference>
<dbReference type="Gene3D" id="3.30.70.850">
    <property type="entry name" value="Peptidase S8, pro-domain"/>
    <property type="match status" value="1"/>
</dbReference>
<evidence type="ECO:0000313" key="17">
    <source>
        <dbReference type="Ensembl" id="ENSMUNP00000031868.1"/>
    </source>
</evidence>
<feature type="signal peptide" evidence="16">
    <location>
        <begin position="1"/>
        <end position="27"/>
    </location>
</feature>
<keyword evidence="7 13" id="KW-0378">Hydrolase</keyword>
<reference evidence="17" key="2">
    <citation type="submission" date="2025-08" db="UniProtKB">
        <authorList>
            <consortium name="Ensembl"/>
        </authorList>
    </citation>
    <scope>IDENTIFICATION</scope>
</reference>
<dbReference type="InterPro" id="IPR036852">
    <property type="entry name" value="Peptidase_S8/S53_dom_sf"/>
</dbReference>
<keyword evidence="5 16" id="KW-0732">Signal</keyword>
<dbReference type="PANTHER" id="PTHR42884">
    <property type="entry name" value="PROPROTEIN CONVERTASE SUBTILISIN/KEXIN-RELATED"/>
    <property type="match status" value="1"/>
</dbReference>
<accession>A0A8V5GZ95</accession>
<evidence type="ECO:0000256" key="14">
    <source>
        <dbReference type="RuleBase" id="RU003355"/>
    </source>
</evidence>
<comment type="similarity">
    <text evidence="13 14">Belongs to the peptidase S8 family.</text>
</comment>
<keyword evidence="18" id="KW-1185">Reference proteome</keyword>
<dbReference type="Proteomes" id="UP000694405">
    <property type="component" value="Unassembled WGS sequence"/>
</dbReference>
<keyword evidence="4" id="KW-0165">Cleavage on pair of basic residues</keyword>
<evidence type="ECO:0000256" key="15">
    <source>
        <dbReference type="SAM" id="MobiDB-lite"/>
    </source>
</evidence>
<dbReference type="InterPro" id="IPR022398">
    <property type="entry name" value="Peptidase_S8_His-AS"/>
</dbReference>
<dbReference type="InterPro" id="IPR023827">
    <property type="entry name" value="Peptidase_S8_Asp-AS"/>
</dbReference>
<dbReference type="GO" id="GO:0000139">
    <property type="term" value="C:Golgi membrane"/>
    <property type="evidence" value="ECO:0007669"/>
    <property type="project" value="TreeGrafter"/>
</dbReference>
<evidence type="ECO:0000256" key="5">
    <source>
        <dbReference type="ARBA" id="ARBA00022729"/>
    </source>
</evidence>
<dbReference type="SUPFAM" id="SSF54897">
    <property type="entry name" value="Protease propeptides/inhibitors"/>
    <property type="match status" value="1"/>
</dbReference>
<organism evidence="17 18">
    <name type="scientific">Melopsittacus undulatus</name>
    <name type="common">Budgerigar</name>
    <name type="synonym">Psittacus undulatus</name>
    <dbReference type="NCBI Taxonomy" id="13146"/>
    <lineage>
        <taxon>Eukaryota</taxon>
        <taxon>Metazoa</taxon>
        <taxon>Chordata</taxon>
        <taxon>Craniata</taxon>
        <taxon>Vertebrata</taxon>
        <taxon>Euteleostomi</taxon>
        <taxon>Archelosauria</taxon>
        <taxon>Archosauria</taxon>
        <taxon>Dinosauria</taxon>
        <taxon>Saurischia</taxon>
        <taxon>Theropoda</taxon>
        <taxon>Coelurosauria</taxon>
        <taxon>Aves</taxon>
        <taxon>Neognathae</taxon>
        <taxon>Neoaves</taxon>
        <taxon>Telluraves</taxon>
        <taxon>Australaves</taxon>
        <taxon>Psittaciformes</taxon>
        <taxon>Psittaculidae</taxon>
        <taxon>Melopsittacus</taxon>
    </lineage>
</organism>
<dbReference type="InterPro" id="IPR034182">
    <property type="entry name" value="Kexin/furin"/>
</dbReference>
<dbReference type="InterPro" id="IPR038466">
    <property type="entry name" value="S8_pro-domain_sf"/>
</dbReference>
<dbReference type="GO" id="GO:0016486">
    <property type="term" value="P:peptide hormone processing"/>
    <property type="evidence" value="ECO:0007669"/>
    <property type="project" value="TreeGrafter"/>
</dbReference>
<dbReference type="PANTHER" id="PTHR42884:SF1">
    <property type="entry name" value="FURIN"/>
    <property type="match status" value="1"/>
</dbReference>
<keyword evidence="8 13" id="KW-0720">Serine protease</keyword>
<evidence type="ECO:0000256" key="12">
    <source>
        <dbReference type="PIRSR" id="PIRSR615500-1"/>
    </source>
</evidence>
<protein>
    <submittedName>
        <fullName evidence="17">Uncharacterized protein</fullName>
    </submittedName>
</protein>
<evidence type="ECO:0000256" key="4">
    <source>
        <dbReference type="ARBA" id="ARBA00022685"/>
    </source>
</evidence>
<reference evidence="17" key="3">
    <citation type="submission" date="2025-09" db="UniProtKB">
        <authorList>
            <consortium name="Ensembl"/>
        </authorList>
    </citation>
    <scope>IDENTIFICATION</scope>
</reference>
<dbReference type="FunFam" id="3.30.70.850:FF:000001">
    <property type="entry name" value="Proprotein convertase subtilisin/kexin type 5"/>
    <property type="match status" value="1"/>
</dbReference>
<dbReference type="GO" id="GO:0005576">
    <property type="term" value="C:extracellular region"/>
    <property type="evidence" value="ECO:0007669"/>
    <property type="project" value="UniProtKB-SubCell"/>
</dbReference>
<dbReference type="PROSITE" id="PS00138">
    <property type="entry name" value="SUBTILASE_SER"/>
    <property type="match status" value="1"/>
</dbReference>
<evidence type="ECO:0000256" key="13">
    <source>
        <dbReference type="PROSITE-ProRule" id="PRU01240"/>
    </source>
</evidence>
<keyword evidence="2" id="KW-0964">Secreted</keyword>
<evidence type="ECO:0000256" key="7">
    <source>
        <dbReference type="ARBA" id="ARBA00022801"/>
    </source>
</evidence>
<dbReference type="InterPro" id="IPR000209">
    <property type="entry name" value="Peptidase_S8/S53_dom"/>
</dbReference>
<evidence type="ECO:0000256" key="11">
    <source>
        <dbReference type="ARBA" id="ARBA00023180"/>
    </source>
</evidence>
<evidence type="ECO:0000256" key="6">
    <source>
        <dbReference type="ARBA" id="ARBA00022737"/>
    </source>
</evidence>
<dbReference type="GO" id="GO:0004252">
    <property type="term" value="F:serine-type endopeptidase activity"/>
    <property type="evidence" value="ECO:0007669"/>
    <property type="project" value="UniProtKB-UniRule"/>
</dbReference>
<dbReference type="Gene3D" id="3.40.50.200">
    <property type="entry name" value="Peptidase S8/S53 domain"/>
    <property type="match status" value="1"/>
</dbReference>
<evidence type="ECO:0000256" key="10">
    <source>
        <dbReference type="ARBA" id="ARBA00023157"/>
    </source>
</evidence>
<dbReference type="PROSITE" id="PS51892">
    <property type="entry name" value="SUBTILASE"/>
    <property type="match status" value="1"/>
</dbReference>
<keyword evidence="11" id="KW-0325">Glycoprotein</keyword>
<evidence type="ECO:0000256" key="8">
    <source>
        <dbReference type="ARBA" id="ARBA00022825"/>
    </source>
</evidence>
<feature type="active site" description="Charge relay system" evidence="12 13">
    <location>
        <position position="156"/>
    </location>
</feature>
<keyword evidence="10" id="KW-1015">Disulfide bond</keyword>
<evidence type="ECO:0000256" key="16">
    <source>
        <dbReference type="SAM" id="SignalP"/>
    </source>
</evidence>
<proteinExistence type="inferred from homology"/>
<dbReference type="GO" id="GO:0005802">
    <property type="term" value="C:trans-Golgi network"/>
    <property type="evidence" value="ECO:0007669"/>
    <property type="project" value="TreeGrafter"/>
</dbReference>
<feature type="region of interest" description="Disordered" evidence="15">
    <location>
        <begin position="163"/>
        <end position="187"/>
    </location>
</feature>
<feature type="active site" description="Charge relay system" evidence="12 13">
    <location>
        <position position="347"/>
    </location>
</feature>
<reference evidence="17" key="1">
    <citation type="submission" date="2020-03" db="EMBL/GenBank/DDBJ databases">
        <title>Melopsittacus undulatus (budgerigar) genome, bMelUnd1, maternal haplotype with Z.</title>
        <authorList>
            <person name="Gedman G."/>
            <person name="Mountcastle J."/>
            <person name="Haase B."/>
            <person name="Formenti G."/>
            <person name="Wright T."/>
            <person name="Apodaca J."/>
            <person name="Pelan S."/>
            <person name="Chow W."/>
            <person name="Rhie A."/>
            <person name="Howe K."/>
            <person name="Fedrigo O."/>
            <person name="Jarvis E.D."/>
        </authorList>
    </citation>
    <scope>NUCLEOTIDE SEQUENCE [LARGE SCALE GENOMIC DNA]</scope>
</reference>
<dbReference type="CDD" id="cd04059">
    <property type="entry name" value="Peptidases_S8_Protein_convertases_Kexins_Furin-like"/>
    <property type="match status" value="1"/>
</dbReference>